<feature type="domain" description="DUF1266" evidence="2">
    <location>
        <begin position="86"/>
        <end position="258"/>
    </location>
</feature>
<dbReference type="RefSeq" id="WP_070928592.1">
    <property type="nucleotide sequence ID" value="NZ_VAUE01000041.1"/>
</dbReference>
<evidence type="ECO:0000313" key="3">
    <source>
        <dbReference type="EMBL" id="OHT23771.1"/>
    </source>
</evidence>
<gene>
    <name evidence="3" type="ORF">A3Q29_19780</name>
</gene>
<comment type="caution">
    <text evidence="3">The sequence shown here is derived from an EMBL/GenBank/DDBJ whole genome shotgun (WGS) entry which is preliminary data.</text>
</comment>
<feature type="transmembrane region" description="Helical" evidence="1">
    <location>
        <begin position="6"/>
        <end position="23"/>
    </location>
</feature>
<evidence type="ECO:0000256" key="1">
    <source>
        <dbReference type="SAM" id="Phobius"/>
    </source>
</evidence>
<protein>
    <recommendedName>
        <fullName evidence="2">DUF1266 domain-containing protein</fullName>
    </recommendedName>
</protein>
<keyword evidence="1" id="KW-1133">Transmembrane helix</keyword>
<keyword evidence="1" id="KW-0812">Transmembrane</keyword>
<evidence type="ECO:0000259" key="2">
    <source>
        <dbReference type="Pfam" id="PF06889"/>
    </source>
</evidence>
<sequence length="309" mass="35419">MIGIGVIIAIVVAIIFYFLKKYTSETSTITSFSEAEPQLGHISESLEIDTPTLKPNEWGLILSLPYSCFNGHAYNDYNKGPHDGGLSQAWGVFDRYSLIQQLYWLITSGHTNNYYLLRDQVSYANKVELQDIIQEVENSSDSEENKKEQLWRIEMMDKNVNDICNVKYIAWDFVRFSKLCLDGCRAGYITIQEAQDWSLMSASMIKRIYTGWEDFWGNFLQTRWLWAANDSNWSESQQEFADKIQEILFDTSYPITQETWDLTLPAMDLESFTRAVAGVGFTTEDGTPVSLSQLEASISQRLISSRLDS</sequence>
<dbReference type="Pfam" id="PF06889">
    <property type="entry name" value="DUF1266"/>
    <property type="match status" value="1"/>
</dbReference>
<dbReference type="AlphaFoldDB" id="A0A1S1HQT7"/>
<name>A0A1S1HQT7_PROST</name>
<keyword evidence="1" id="KW-0472">Membrane</keyword>
<dbReference type="OrthoDB" id="1956494at2"/>
<dbReference type="EMBL" id="LVIE01000171">
    <property type="protein sequence ID" value="OHT23771.1"/>
    <property type="molecule type" value="Genomic_DNA"/>
</dbReference>
<proteinExistence type="predicted"/>
<reference evidence="3 4" key="1">
    <citation type="submission" date="2016-03" db="EMBL/GenBank/DDBJ databases">
        <title>Genome sequence of Providencia stuartii strain, isolated from the salivary glands of larval Lucilia sericata.</title>
        <authorList>
            <person name="Yuan Y."/>
            <person name="Zhang Y."/>
            <person name="Fu S."/>
            <person name="Crippen T.L."/>
            <person name="Visi D."/>
            <person name="Benbow M.E."/>
            <person name="Allen M."/>
            <person name="Tomberlin J.K."/>
            <person name="Sze S.-H."/>
            <person name="Tarone A.M."/>
        </authorList>
    </citation>
    <scope>NUCLEOTIDE SEQUENCE [LARGE SCALE GENOMIC DNA]</scope>
    <source>
        <strain evidence="3 4">Crippen</strain>
    </source>
</reference>
<dbReference type="InterPro" id="IPR009677">
    <property type="entry name" value="DUF1266"/>
</dbReference>
<organism evidence="3 4">
    <name type="scientific">Providencia stuartii</name>
    <dbReference type="NCBI Taxonomy" id="588"/>
    <lineage>
        <taxon>Bacteria</taxon>
        <taxon>Pseudomonadati</taxon>
        <taxon>Pseudomonadota</taxon>
        <taxon>Gammaproteobacteria</taxon>
        <taxon>Enterobacterales</taxon>
        <taxon>Morganellaceae</taxon>
        <taxon>Providencia</taxon>
    </lineage>
</organism>
<keyword evidence="4" id="KW-1185">Reference proteome</keyword>
<evidence type="ECO:0000313" key="4">
    <source>
        <dbReference type="Proteomes" id="UP000179588"/>
    </source>
</evidence>
<dbReference type="Proteomes" id="UP000179588">
    <property type="component" value="Unassembled WGS sequence"/>
</dbReference>
<accession>A0A1S1HQT7</accession>